<sequence length="96" mass="10780">MATDPPPRPVGLRQFGSQWPMQAIDSVESSDDEFFDAREEVAEGKNAILLGMSQWNSNDLVEQIETIGKLDENQGEDPTFCSSGVLQEKQRESWSF</sequence>
<name>A0A9F2NP55_PYTBI</name>
<reference evidence="3" key="1">
    <citation type="submission" date="2025-08" db="UniProtKB">
        <authorList>
            <consortium name="RefSeq"/>
        </authorList>
    </citation>
    <scope>IDENTIFICATION</scope>
    <source>
        <tissue evidence="3">Liver</tissue>
    </source>
</reference>
<dbReference type="Proteomes" id="UP000695026">
    <property type="component" value="Unplaced"/>
</dbReference>
<evidence type="ECO:0000313" key="3">
    <source>
        <dbReference type="RefSeq" id="XP_007420961.2"/>
    </source>
</evidence>
<dbReference type="OrthoDB" id="9371849at2759"/>
<evidence type="ECO:0000313" key="2">
    <source>
        <dbReference type="Proteomes" id="UP000695026"/>
    </source>
</evidence>
<dbReference type="RefSeq" id="XP_007420961.2">
    <property type="nucleotide sequence ID" value="XM_007420899.2"/>
</dbReference>
<feature type="region of interest" description="Disordered" evidence="1">
    <location>
        <begin position="72"/>
        <end position="96"/>
    </location>
</feature>
<dbReference type="AlphaFoldDB" id="A0A9F2NP55"/>
<protein>
    <submittedName>
        <fullName evidence="3">Membrane-associated phosphatidylinositol transfer protein 3 isoform X1</fullName>
    </submittedName>
</protein>
<keyword evidence="2" id="KW-1185">Reference proteome</keyword>
<accession>A0A9F2NP55</accession>
<dbReference type="KEGG" id="pbi:103051312"/>
<evidence type="ECO:0000256" key="1">
    <source>
        <dbReference type="SAM" id="MobiDB-lite"/>
    </source>
</evidence>
<proteinExistence type="predicted"/>
<organism evidence="2 3">
    <name type="scientific">Python bivittatus</name>
    <name type="common">Burmese python</name>
    <name type="synonym">Python molurus bivittatus</name>
    <dbReference type="NCBI Taxonomy" id="176946"/>
    <lineage>
        <taxon>Eukaryota</taxon>
        <taxon>Metazoa</taxon>
        <taxon>Chordata</taxon>
        <taxon>Craniata</taxon>
        <taxon>Vertebrata</taxon>
        <taxon>Euteleostomi</taxon>
        <taxon>Lepidosauria</taxon>
        <taxon>Squamata</taxon>
        <taxon>Bifurcata</taxon>
        <taxon>Unidentata</taxon>
        <taxon>Episquamata</taxon>
        <taxon>Toxicofera</taxon>
        <taxon>Serpentes</taxon>
        <taxon>Henophidia</taxon>
        <taxon>Pythonidae</taxon>
        <taxon>Python</taxon>
    </lineage>
</organism>
<dbReference type="CTD" id="83394"/>
<dbReference type="GeneID" id="103051312"/>
<gene>
    <name evidence="3" type="primary">PITPNM3</name>
</gene>